<dbReference type="Proteomes" id="UP001177744">
    <property type="component" value="Unassembled WGS sequence"/>
</dbReference>
<dbReference type="AlphaFoldDB" id="A0AA40HDB0"/>
<sequence length="237" mass="26575">MAAPGTCGGGPGRWDRRRRRGSAWEPLGRRQINFKPRFLILRVKKQKECSKAERTEGLCGAEGTGRCHLVAMGTTTFVMHKHGLQPDETTGHHRAEAGCSVLSPGQPLGAVAPTRRYTIPVHNYPDNSGEALHAHARTALCMRTPHFSARAFKTERRIRTQRYSQLEKPPAPCHGGDGETRPQCLRLAVAWEMKKLLGLVIPGHSQPEKSPTLHPREDREAARLWSRRQHLWLATAW</sequence>
<evidence type="ECO:0000313" key="2">
    <source>
        <dbReference type="EMBL" id="KAK1328737.1"/>
    </source>
</evidence>
<name>A0AA40HDB0_CNENI</name>
<evidence type="ECO:0000256" key="1">
    <source>
        <dbReference type="SAM" id="MobiDB-lite"/>
    </source>
</evidence>
<proteinExistence type="predicted"/>
<keyword evidence="3" id="KW-1185">Reference proteome</keyword>
<reference evidence="2" key="1">
    <citation type="submission" date="2023-06" db="EMBL/GenBank/DDBJ databases">
        <title>Reference genome for the Northern bat (Eptesicus nilssonii), a most northern bat species.</title>
        <authorList>
            <person name="Laine V.N."/>
            <person name="Pulliainen A.T."/>
            <person name="Lilley T.M."/>
        </authorList>
    </citation>
    <scope>NUCLEOTIDE SEQUENCE</scope>
    <source>
        <strain evidence="2">BLF_Eptnil</strain>
        <tissue evidence="2">Kidney</tissue>
    </source>
</reference>
<accession>A0AA40HDB0</accession>
<feature type="compositionally biased region" description="Gly residues" evidence="1">
    <location>
        <begin position="1"/>
        <end position="12"/>
    </location>
</feature>
<gene>
    <name evidence="2" type="ORF">QTO34_012312</name>
</gene>
<comment type="caution">
    <text evidence="2">The sequence shown here is derived from an EMBL/GenBank/DDBJ whole genome shotgun (WGS) entry which is preliminary data.</text>
</comment>
<dbReference type="EMBL" id="JAULJE010000023">
    <property type="protein sequence ID" value="KAK1328737.1"/>
    <property type="molecule type" value="Genomic_DNA"/>
</dbReference>
<evidence type="ECO:0000313" key="3">
    <source>
        <dbReference type="Proteomes" id="UP001177744"/>
    </source>
</evidence>
<protein>
    <submittedName>
        <fullName evidence="2">Uncharacterized protein</fullName>
    </submittedName>
</protein>
<feature type="region of interest" description="Disordered" evidence="1">
    <location>
        <begin position="1"/>
        <end position="22"/>
    </location>
</feature>
<organism evidence="2 3">
    <name type="scientific">Cnephaeus nilssonii</name>
    <name type="common">Northern bat</name>
    <name type="synonym">Eptesicus nilssonii</name>
    <dbReference type="NCBI Taxonomy" id="3371016"/>
    <lineage>
        <taxon>Eukaryota</taxon>
        <taxon>Metazoa</taxon>
        <taxon>Chordata</taxon>
        <taxon>Craniata</taxon>
        <taxon>Vertebrata</taxon>
        <taxon>Euteleostomi</taxon>
        <taxon>Mammalia</taxon>
        <taxon>Eutheria</taxon>
        <taxon>Laurasiatheria</taxon>
        <taxon>Chiroptera</taxon>
        <taxon>Yangochiroptera</taxon>
        <taxon>Vespertilionidae</taxon>
        <taxon>Cnephaeus</taxon>
    </lineage>
</organism>